<evidence type="ECO:0000256" key="1">
    <source>
        <dbReference type="SAM" id="MobiDB-lite"/>
    </source>
</evidence>
<keyword evidence="4" id="KW-0614">Plasmid</keyword>
<dbReference type="Proteomes" id="UP000183050">
    <property type="component" value="Plasmid unnamed8"/>
</dbReference>
<evidence type="ECO:0000259" key="3">
    <source>
        <dbReference type="Pfam" id="PF00487"/>
    </source>
</evidence>
<keyword evidence="2" id="KW-0812">Transmembrane</keyword>
<dbReference type="PANTHER" id="PTHR19353">
    <property type="entry name" value="FATTY ACID DESATURASE 2"/>
    <property type="match status" value="1"/>
</dbReference>
<dbReference type="GO" id="GO:0016717">
    <property type="term" value="F:oxidoreductase activity, acting on paired donors, with oxidation of a pair of donors resulting in the reduction of molecular oxygen to two molecules of water"/>
    <property type="evidence" value="ECO:0007669"/>
    <property type="project" value="TreeGrafter"/>
</dbReference>
<proteinExistence type="predicted"/>
<dbReference type="InterPro" id="IPR012171">
    <property type="entry name" value="Fatty_acid_desaturase"/>
</dbReference>
<feature type="domain" description="Fatty acid desaturase" evidence="3">
    <location>
        <begin position="79"/>
        <end position="318"/>
    </location>
</feature>
<dbReference type="PANTHER" id="PTHR19353:SF19">
    <property type="entry name" value="DELTA(5) FATTY ACID DESATURASE C-RELATED"/>
    <property type="match status" value="1"/>
</dbReference>
<name>A0A1L3ZQ13_RHILE</name>
<organism evidence="4 5">
    <name type="scientific">Rhizobium leguminosarum</name>
    <dbReference type="NCBI Taxonomy" id="384"/>
    <lineage>
        <taxon>Bacteria</taxon>
        <taxon>Pseudomonadati</taxon>
        <taxon>Pseudomonadota</taxon>
        <taxon>Alphaproteobacteria</taxon>
        <taxon>Hyphomicrobiales</taxon>
        <taxon>Rhizobiaceae</taxon>
        <taxon>Rhizobium/Agrobacterium group</taxon>
        <taxon>Rhizobium</taxon>
    </lineage>
</organism>
<keyword evidence="2" id="KW-0472">Membrane</keyword>
<sequence>MTVQTLSAPFPRDYSLEGPLNERARQIGLANAEWYKTPIPRARMKELMQRSDGPATRDTLIWLGALALTGGLGAWFWGTWWCVPFFIVYGVLYGSAGDSRWHECGHGTAFKTPWKNDVVYQIACFLTVRNPSVWKWSHSRHHTDTIIVGRDPEIIAMRPPDLAKVVVNAFGILMVPEAWLAMLRYAAGRISSAEKDFIPESEWPKVIKVARIWTLIYAVVVAIAIYTWSFLPFMLVGFPAMYGAWHMTMTGLTQHIGLAEDVLDHRLNCRTTYINPFSRFIYWNMNYHIEHHMFPMVPYHQLPELHKDVKTDCPPAYQGFLDCYREIIPTLWRQLKDPEHFIHRKLPPGANPTPPLPCSDPG</sequence>
<feature type="transmembrane region" description="Helical" evidence="2">
    <location>
        <begin position="212"/>
        <end position="238"/>
    </location>
</feature>
<keyword evidence="2" id="KW-1133">Transmembrane helix</keyword>
<dbReference type="EMBL" id="CP018236">
    <property type="protein sequence ID" value="API57744.1"/>
    <property type="molecule type" value="Genomic_DNA"/>
</dbReference>
<accession>A0A1L3ZQ13</accession>
<feature type="region of interest" description="Disordered" evidence="1">
    <location>
        <begin position="343"/>
        <end position="362"/>
    </location>
</feature>
<dbReference type="InterPro" id="IPR005804">
    <property type="entry name" value="FA_desaturase_dom"/>
</dbReference>
<evidence type="ECO:0000256" key="2">
    <source>
        <dbReference type="SAM" id="Phobius"/>
    </source>
</evidence>
<gene>
    <name evidence="4" type="ORF">BMW22_41490</name>
</gene>
<dbReference type="AlphaFoldDB" id="A0A1L3ZQ13"/>
<protein>
    <submittedName>
        <fullName evidence="4">Fatty acid desaturase</fullName>
    </submittedName>
</protein>
<reference evidence="4 5" key="1">
    <citation type="submission" date="2016-11" db="EMBL/GenBank/DDBJ databases">
        <title>Rhizobium leguminosarum bv. viciae strain Vaf12 isolated from Vavilovia formosa root nodules from Russia, Dagestan.</title>
        <authorList>
            <person name="Kimeklis A."/>
        </authorList>
    </citation>
    <scope>NUCLEOTIDE SEQUENCE [LARGE SCALE GENOMIC DNA]</scope>
    <source>
        <strain evidence="4 5">Vaf-108</strain>
        <plasmid evidence="5">Plasmid unnamed8 sequence</plasmid>
    </source>
</reference>
<dbReference type="Pfam" id="PF00487">
    <property type="entry name" value="FA_desaturase"/>
    <property type="match status" value="1"/>
</dbReference>
<dbReference type="CDD" id="cd03511">
    <property type="entry name" value="Rhizopine-oxygenase-like"/>
    <property type="match status" value="1"/>
</dbReference>
<evidence type="ECO:0000313" key="5">
    <source>
        <dbReference type="Proteomes" id="UP000183050"/>
    </source>
</evidence>
<feature type="transmembrane region" description="Helical" evidence="2">
    <location>
        <begin position="165"/>
        <end position="187"/>
    </location>
</feature>
<feature type="transmembrane region" description="Helical" evidence="2">
    <location>
        <begin position="60"/>
        <end position="92"/>
    </location>
</feature>
<feature type="compositionally biased region" description="Pro residues" evidence="1">
    <location>
        <begin position="349"/>
        <end position="362"/>
    </location>
</feature>
<dbReference type="RefSeq" id="WP_072642737.1">
    <property type="nucleotide sequence ID" value="NZ_CP018236.1"/>
</dbReference>
<evidence type="ECO:0000313" key="4">
    <source>
        <dbReference type="EMBL" id="API57744.1"/>
    </source>
</evidence>
<dbReference type="GO" id="GO:0016020">
    <property type="term" value="C:membrane"/>
    <property type="evidence" value="ECO:0007669"/>
    <property type="project" value="TreeGrafter"/>
</dbReference>
<dbReference type="InterPro" id="IPR039393">
    <property type="entry name" value="Rhizopine-oxygenase-like"/>
</dbReference>
<geneLocation type="plasmid" evidence="5">
    <name>unnamed8 sequence</name>
</geneLocation>
<dbReference type="GO" id="GO:0008610">
    <property type="term" value="P:lipid biosynthetic process"/>
    <property type="evidence" value="ECO:0007669"/>
    <property type="project" value="UniProtKB-ARBA"/>
</dbReference>